<evidence type="ECO:0000313" key="7">
    <source>
        <dbReference type="EMBL" id="EFI32995.1"/>
    </source>
</evidence>
<gene>
    <name evidence="7" type="ORF">Dthio_PD0309</name>
</gene>
<accession>D6SUL5</accession>
<dbReference type="PIRSF" id="PIRSF002211">
    <property type="entry name" value="Ribosomal_L30_bac-type"/>
    <property type="match status" value="1"/>
</dbReference>
<dbReference type="AlphaFoldDB" id="D6SUL5"/>
<organism evidence="7 8">
    <name type="scientific">Desulfonatronospira thiodismutans ASO3-1</name>
    <dbReference type="NCBI Taxonomy" id="555779"/>
    <lineage>
        <taxon>Bacteria</taxon>
        <taxon>Pseudomonadati</taxon>
        <taxon>Thermodesulfobacteriota</taxon>
        <taxon>Desulfovibrionia</taxon>
        <taxon>Desulfovibrionales</taxon>
        <taxon>Desulfonatronovibrionaceae</taxon>
        <taxon>Desulfonatronospira</taxon>
    </lineage>
</organism>
<dbReference type="Gene3D" id="3.30.1390.20">
    <property type="entry name" value="Ribosomal protein L30, ferredoxin-like fold domain"/>
    <property type="match status" value="1"/>
</dbReference>
<reference evidence="7" key="1">
    <citation type="submission" date="2010-05" db="EMBL/GenBank/DDBJ databases">
        <title>The draft genome of Desulfonatronospira thiodismutans ASO3-1.</title>
        <authorList>
            <consortium name="US DOE Joint Genome Institute (JGI-PGF)"/>
            <person name="Lucas S."/>
            <person name="Copeland A."/>
            <person name="Lapidus A."/>
            <person name="Cheng J.-F."/>
            <person name="Bruce D."/>
            <person name="Goodwin L."/>
            <person name="Pitluck S."/>
            <person name="Chertkov O."/>
            <person name="Brettin T."/>
            <person name="Detter J.C."/>
            <person name="Han C."/>
            <person name="Land M.L."/>
            <person name="Hauser L."/>
            <person name="Kyrpides N."/>
            <person name="Mikhailova N."/>
            <person name="Muyzer G."/>
            <person name="Woyke T."/>
        </authorList>
    </citation>
    <scope>NUCLEOTIDE SEQUENCE [LARGE SCALE GENOMIC DNA]</scope>
    <source>
        <strain evidence="7">ASO3-1</strain>
    </source>
</reference>
<comment type="subunit">
    <text evidence="2">Part of the 50S ribosomal subunit.</text>
</comment>
<dbReference type="EMBL" id="ACJN02000004">
    <property type="protein sequence ID" value="EFI32995.1"/>
    <property type="molecule type" value="Genomic_DNA"/>
</dbReference>
<dbReference type="GO" id="GO:0003735">
    <property type="term" value="F:structural constituent of ribosome"/>
    <property type="evidence" value="ECO:0007669"/>
    <property type="project" value="InterPro"/>
</dbReference>
<evidence type="ECO:0000313" key="8">
    <source>
        <dbReference type="Proteomes" id="UP000005496"/>
    </source>
</evidence>
<proteinExistence type="inferred from homology"/>
<name>D6SUL5_9BACT</name>
<evidence type="ECO:0000256" key="2">
    <source>
        <dbReference type="ARBA" id="ARBA00011838"/>
    </source>
</evidence>
<protein>
    <recommendedName>
        <fullName evidence="5">50S ribosomal protein L30</fullName>
    </recommendedName>
</protein>
<dbReference type="Proteomes" id="UP000005496">
    <property type="component" value="Unassembled WGS sequence"/>
</dbReference>
<dbReference type="CDD" id="cd01658">
    <property type="entry name" value="Ribosomal_L30"/>
    <property type="match status" value="1"/>
</dbReference>
<evidence type="ECO:0000256" key="5">
    <source>
        <dbReference type="ARBA" id="ARBA00035492"/>
    </source>
</evidence>
<sequence>MKIKLKRSFIGMKPVQRRTLQALGFKRPNQVLEVQDNPSIKGMIKHVQSFVEVIK</sequence>
<dbReference type="SUPFAM" id="SSF55129">
    <property type="entry name" value="Ribosomal protein L30p/L7e"/>
    <property type="match status" value="1"/>
</dbReference>
<dbReference type="NCBIfam" id="TIGR01308">
    <property type="entry name" value="rpmD_bact"/>
    <property type="match status" value="1"/>
</dbReference>
<evidence type="ECO:0000259" key="6">
    <source>
        <dbReference type="Pfam" id="PF00327"/>
    </source>
</evidence>
<dbReference type="InterPro" id="IPR036919">
    <property type="entry name" value="Ribo_uL30_ferredoxin-like_sf"/>
</dbReference>
<evidence type="ECO:0000256" key="4">
    <source>
        <dbReference type="ARBA" id="ARBA00023274"/>
    </source>
</evidence>
<evidence type="ECO:0000256" key="3">
    <source>
        <dbReference type="ARBA" id="ARBA00022980"/>
    </source>
</evidence>
<dbReference type="InterPro" id="IPR016082">
    <property type="entry name" value="Ribosomal_uL30_ferredoxin-like"/>
</dbReference>
<dbReference type="GO" id="GO:0006412">
    <property type="term" value="P:translation"/>
    <property type="evidence" value="ECO:0007669"/>
    <property type="project" value="InterPro"/>
</dbReference>
<dbReference type="RefSeq" id="WP_008871688.1">
    <property type="nucleotide sequence ID" value="NZ_ACJN02000004.1"/>
</dbReference>
<dbReference type="OrthoDB" id="9812790at2"/>
<keyword evidence="3 7" id="KW-0689">Ribosomal protein</keyword>
<dbReference type="Pfam" id="PF00327">
    <property type="entry name" value="Ribosomal_L30"/>
    <property type="match status" value="1"/>
</dbReference>
<keyword evidence="4" id="KW-0687">Ribonucleoprotein</keyword>
<comment type="caution">
    <text evidence="7">The sequence shown here is derived from an EMBL/GenBank/DDBJ whole genome shotgun (WGS) entry which is preliminary data.</text>
</comment>
<keyword evidence="8" id="KW-1185">Reference proteome</keyword>
<evidence type="ECO:0000256" key="1">
    <source>
        <dbReference type="ARBA" id="ARBA00007594"/>
    </source>
</evidence>
<feature type="domain" description="Large ribosomal subunit protein uL30-like ferredoxin-like fold" evidence="6">
    <location>
        <begin position="2"/>
        <end position="51"/>
    </location>
</feature>
<comment type="similarity">
    <text evidence="1">Belongs to the universal ribosomal protein uL30 family.</text>
</comment>
<dbReference type="GO" id="GO:0015934">
    <property type="term" value="C:large ribosomal subunit"/>
    <property type="evidence" value="ECO:0007669"/>
    <property type="project" value="InterPro"/>
</dbReference>
<dbReference type="InterPro" id="IPR005996">
    <property type="entry name" value="Ribosomal_uL30_bac-type"/>
</dbReference>